<dbReference type="Pfam" id="PF12804">
    <property type="entry name" value="NTP_transf_3"/>
    <property type="match status" value="1"/>
</dbReference>
<dbReference type="CDD" id="cd04182">
    <property type="entry name" value="GT_2_like_f"/>
    <property type="match status" value="1"/>
</dbReference>
<evidence type="ECO:0000259" key="2">
    <source>
        <dbReference type="Pfam" id="PF12804"/>
    </source>
</evidence>
<dbReference type="PANTHER" id="PTHR43777:SF1">
    <property type="entry name" value="MOLYBDENUM COFACTOR CYTIDYLYLTRANSFERASE"/>
    <property type="match status" value="1"/>
</dbReference>
<dbReference type="InterPro" id="IPR029044">
    <property type="entry name" value="Nucleotide-diphossugar_trans"/>
</dbReference>
<organism evidence="3 4">
    <name type="scientific">Methylophaga thiooxydans</name>
    <dbReference type="NCBI Taxonomy" id="392484"/>
    <lineage>
        <taxon>Bacteria</taxon>
        <taxon>Pseudomonadati</taxon>
        <taxon>Pseudomonadota</taxon>
        <taxon>Gammaproteobacteria</taxon>
        <taxon>Thiotrichales</taxon>
        <taxon>Piscirickettsiaceae</taxon>
        <taxon>Methylophaga</taxon>
    </lineage>
</organism>
<dbReference type="EMBL" id="JRQD01000003">
    <property type="protein sequence ID" value="KGM06748.1"/>
    <property type="molecule type" value="Genomic_DNA"/>
</dbReference>
<sequence>MFVNTIAPIILAAGQSTRFGSDKLLYKFEHDGNYAPLLIHTIARWLAVFETINLVVNTESAEVTSLIKESPYSSKVTLIEALHAKKGISNSIKAGIKSNLRASAWLIGLADMPFVSENVLLQSKHALEQNASITAPFFNHKRGNPVGFSARYGDKLMSLKGDIGAKAIIQNDKQLIHKIASPDAAIFHDIDTVEDIRKSSVGAFS</sequence>
<comment type="caution">
    <text evidence="3">The sequence shown here is derived from an EMBL/GenBank/DDBJ whole genome shotgun (WGS) entry which is preliminary data.</text>
</comment>
<dbReference type="SUPFAM" id="SSF53448">
    <property type="entry name" value="Nucleotide-diphospho-sugar transferases"/>
    <property type="match status" value="1"/>
</dbReference>
<gene>
    <name evidence="3" type="ORF">LP43_1240</name>
</gene>
<dbReference type="STRING" id="392484.LP43_1240"/>
<dbReference type="AlphaFoldDB" id="A0A0A0BE18"/>
<protein>
    <submittedName>
        <fullName evidence="3">CTP:molybdopterin cytidylyltransferase</fullName>
    </submittedName>
</protein>
<evidence type="ECO:0000313" key="3">
    <source>
        <dbReference type="EMBL" id="KGM06748.1"/>
    </source>
</evidence>
<dbReference type="GO" id="GO:0016779">
    <property type="term" value="F:nucleotidyltransferase activity"/>
    <property type="evidence" value="ECO:0007669"/>
    <property type="project" value="UniProtKB-KW"/>
</dbReference>
<feature type="domain" description="MobA-like NTP transferase" evidence="2">
    <location>
        <begin position="9"/>
        <end position="172"/>
    </location>
</feature>
<keyword evidence="1" id="KW-0460">Magnesium</keyword>
<proteinExistence type="predicted"/>
<dbReference type="InterPro" id="IPR025877">
    <property type="entry name" value="MobA-like_NTP_Trfase"/>
</dbReference>
<dbReference type="Gene3D" id="3.90.550.10">
    <property type="entry name" value="Spore Coat Polysaccharide Biosynthesis Protein SpsA, Chain A"/>
    <property type="match status" value="1"/>
</dbReference>
<name>A0A0A0BE18_9GAMM</name>
<evidence type="ECO:0000256" key="1">
    <source>
        <dbReference type="ARBA" id="ARBA00022842"/>
    </source>
</evidence>
<dbReference type="RefSeq" id="WP_036313294.1">
    <property type="nucleotide sequence ID" value="NZ_JRQD01000003.1"/>
</dbReference>
<reference evidence="3 4" key="1">
    <citation type="submission" date="2014-09" db="EMBL/GenBank/DDBJ databases">
        <authorList>
            <person name="Grob C."/>
            <person name="Taubert M."/>
            <person name="Howat A.M."/>
            <person name="Burns O.J."/>
            <person name="Dixon J.L."/>
            <person name="Chen Y."/>
            <person name="Murrell J.C."/>
        </authorList>
    </citation>
    <scope>NUCLEOTIDE SEQUENCE [LARGE SCALE GENOMIC DNA]</scope>
    <source>
        <strain evidence="3">L4</strain>
    </source>
</reference>
<evidence type="ECO:0000313" key="4">
    <source>
        <dbReference type="Proteomes" id="UP000029999"/>
    </source>
</evidence>
<dbReference type="Proteomes" id="UP000029999">
    <property type="component" value="Unassembled WGS sequence"/>
</dbReference>
<accession>A0A0A0BE18</accession>
<keyword evidence="3" id="KW-0808">Transferase</keyword>
<dbReference type="PANTHER" id="PTHR43777">
    <property type="entry name" value="MOLYBDENUM COFACTOR CYTIDYLYLTRANSFERASE"/>
    <property type="match status" value="1"/>
</dbReference>
<keyword evidence="3" id="KW-0548">Nucleotidyltransferase</keyword>